<dbReference type="InterPro" id="IPR029000">
    <property type="entry name" value="Cyclophilin-like_dom_sf"/>
</dbReference>
<dbReference type="OrthoDB" id="193499at2759"/>
<organism evidence="3 4">
    <name type="scientific">Triparma strigata</name>
    <dbReference type="NCBI Taxonomy" id="1606541"/>
    <lineage>
        <taxon>Eukaryota</taxon>
        <taxon>Sar</taxon>
        <taxon>Stramenopiles</taxon>
        <taxon>Ochrophyta</taxon>
        <taxon>Bolidophyceae</taxon>
        <taxon>Parmales</taxon>
        <taxon>Triparmaceae</taxon>
        <taxon>Triparma</taxon>
    </lineage>
</organism>
<accession>A0A9W7BE16</accession>
<dbReference type="GO" id="GO:0003755">
    <property type="term" value="F:peptidyl-prolyl cis-trans isomerase activity"/>
    <property type="evidence" value="ECO:0007669"/>
    <property type="project" value="InterPro"/>
</dbReference>
<feature type="domain" description="PPIase cyclophilin-type" evidence="2">
    <location>
        <begin position="149"/>
        <end position="343"/>
    </location>
</feature>
<dbReference type="EMBL" id="BRXY01000309">
    <property type="protein sequence ID" value="GMH85972.1"/>
    <property type="molecule type" value="Genomic_DNA"/>
</dbReference>
<reference evidence="4" key="1">
    <citation type="journal article" date="2023" name="Commun. Biol.">
        <title>Genome analysis of Parmales, the sister group of diatoms, reveals the evolutionary specialization of diatoms from phago-mixotrophs to photoautotrophs.</title>
        <authorList>
            <person name="Ban H."/>
            <person name="Sato S."/>
            <person name="Yoshikawa S."/>
            <person name="Yamada K."/>
            <person name="Nakamura Y."/>
            <person name="Ichinomiya M."/>
            <person name="Sato N."/>
            <person name="Blanc-Mathieu R."/>
            <person name="Endo H."/>
            <person name="Kuwata A."/>
            <person name="Ogata H."/>
        </authorList>
    </citation>
    <scope>NUCLEOTIDE SEQUENCE [LARGE SCALE GENOMIC DNA]</scope>
    <source>
        <strain evidence="4">NIES 3701</strain>
    </source>
</reference>
<name>A0A9W7BE16_9STRA</name>
<dbReference type="InterPro" id="IPR002130">
    <property type="entry name" value="Cyclophilin-type_PPIase_dom"/>
</dbReference>
<evidence type="ECO:0000313" key="4">
    <source>
        <dbReference type="Proteomes" id="UP001165085"/>
    </source>
</evidence>
<dbReference type="PROSITE" id="PS50072">
    <property type="entry name" value="CSA_PPIASE_2"/>
    <property type="match status" value="1"/>
</dbReference>
<dbReference type="Pfam" id="PF00160">
    <property type="entry name" value="Pro_isomerase"/>
    <property type="match status" value="1"/>
</dbReference>
<evidence type="ECO:0000259" key="2">
    <source>
        <dbReference type="PROSITE" id="PS50072"/>
    </source>
</evidence>
<evidence type="ECO:0000256" key="1">
    <source>
        <dbReference type="SAM" id="MobiDB-lite"/>
    </source>
</evidence>
<feature type="region of interest" description="Disordered" evidence="1">
    <location>
        <begin position="134"/>
        <end position="153"/>
    </location>
</feature>
<gene>
    <name evidence="3" type="ORF">TrST_g9962</name>
</gene>
<dbReference type="Gene3D" id="2.40.100.10">
    <property type="entry name" value="Cyclophilin-like"/>
    <property type="match status" value="1"/>
</dbReference>
<comment type="caution">
    <text evidence="3">The sequence shown here is derived from an EMBL/GenBank/DDBJ whole genome shotgun (WGS) entry which is preliminary data.</text>
</comment>
<dbReference type="SUPFAM" id="SSF50891">
    <property type="entry name" value="Cyclophilin-like"/>
    <property type="match status" value="1"/>
</dbReference>
<proteinExistence type="predicted"/>
<keyword evidence="4" id="KW-1185">Reference proteome</keyword>
<protein>
    <recommendedName>
        <fullName evidence="2">PPIase cyclophilin-type domain-containing protein</fullName>
    </recommendedName>
</protein>
<sequence length="344" mass="37645">MFRVAHCMFVGAPSASLVGSRNTFSTLGRPWAVAQSAFPLVDWSVGGTRNRTGSHHLEVRLRRKAPKKSGGGTRGSRGHGWYLKYREGRGGRHLQGRWNVDVAEMEKWNDKIMEMSLALKKNEQATAHFDLKWDGSGEQATTTEEGGEEEQGGRVHVDLADGLLPLTCGNFVGRLNALDLGCVERVEKGVGVLFSVTDSVAEGVGRELRREVGLVGRKDFLHDEALEEAEYEHLSSIHNVVDKDNNPLDSFSQDATQFRDGEAMLMSFAPKGVVGMVRETKAGTSTTKFLITTEDGGAKHLQGTGVAFGRVKKGDMKLVKKIMEEFTMRGRPANRISIVSGGTK</sequence>
<evidence type="ECO:0000313" key="3">
    <source>
        <dbReference type="EMBL" id="GMH85972.1"/>
    </source>
</evidence>
<dbReference type="AlphaFoldDB" id="A0A9W7BE16"/>
<dbReference type="Proteomes" id="UP001165085">
    <property type="component" value="Unassembled WGS sequence"/>
</dbReference>